<keyword evidence="2 6" id="KW-0812">Transmembrane</keyword>
<dbReference type="InterPro" id="IPR036259">
    <property type="entry name" value="MFS_trans_sf"/>
</dbReference>
<feature type="transmembrane region" description="Helical" evidence="6">
    <location>
        <begin position="142"/>
        <end position="161"/>
    </location>
</feature>
<dbReference type="SUPFAM" id="SSF103473">
    <property type="entry name" value="MFS general substrate transporter"/>
    <property type="match status" value="1"/>
</dbReference>
<evidence type="ECO:0000313" key="9">
    <source>
        <dbReference type="EMBL" id="CAA0842376.1"/>
    </source>
</evidence>
<evidence type="ECO:0000256" key="6">
    <source>
        <dbReference type="SAM" id="Phobius"/>
    </source>
</evidence>
<accession>A0A9N7RS35</accession>
<evidence type="ECO:0000256" key="2">
    <source>
        <dbReference type="ARBA" id="ARBA00022692"/>
    </source>
</evidence>
<evidence type="ECO:0000256" key="7">
    <source>
        <dbReference type="SAM" id="SignalP"/>
    </source>
</evidence>
<feature type="transmembrane region" description="Helical" evidence="6">
    <location>
        <begin position="182"/>
        <end position="201"/>
    </location>
</feature>
<keyword evidence="3 6" id="KW-1133">Transmembrane helix</keyword>
<dbReference type="EMBL" id="CACSLK010034598">
    <property type="protein sequence ID" value="CAA0842376.1"/>
    <property type="molecule type" value="Genomic_DNA"/>
</dbReference>
<feature type="chain" id="PRO_5040383272" evidence="7">
    <location>
        <begin position="20"/>
        <end position="209"/>
    </location>
</feature>
<evidence type="ECO:0000256" key="5">
    <source>
        <dbReference type="ARBA" id="ARBA00044504"/>
    </source>
</evidence>
<dbReference type="InterPro" id="IPR056555">
    <property type="entry name" value="NFD4_C"/>
</dbReference>
<dbReference type="PANTHER" id="PTHR21576">
    <property type="entry name" value="UNCHARACTERIZED NODULIN-LIKE PROTEIN"/>
    <property type="match status" value="1"/>
</dbReference>
<dbReference type="Pfam" id="PF23262">
    <property type="entry name" value="NFD4_C"/>
    <property type="match status" value="1"/>
</dbReference>
<evidence type="ECO:0000256" key="1">
    <source>
        <dbReference type="ARBA" id="ARBA00004141"/>
    </source>
</evidence>
<feature type="domain" description="NFD4 C-terminal" evidence="8">
    <location>
        <begin position="75"/>
        <end position="205"/>
    </location>
</feature>
<sequence>MAVQWLSLVAAIWLQSINGTNSNFPAYSSHLKRSLRLSQLRLNNLASASDAGKLFGWLSGVAASHLPLPAPAAGVSTVTAIGAMTVPMCMAFFLLAISRSDVALYLSTAVIGVCTGAITSVAVTMTTELFGAVNFGVNHNIVVLNIPIGSFGFGYLAALLYNGARAKGEDSCVGQACYRTTFVIWGCLCVLGSLLAFVLRWRSKKAARS</sequence>
<evidence type="ECO:0000256" key="3">
    <source>
        <dbReference type="ARBA" id="ARBA00022989"/>
    </source>
</evidence>
<protein>
    <submittedName>
        <fullName evidence="9">Major facilitator superfamily protein</fullName>
    </submittedName>
</protein>
<proteinExistence type="inferred from homology"/>
<keyword evidence="10" id="KW-1185">Reference proteome</keyword>
<dbReference type="Gene3D" id="1.20.1250.20">
    <property type="entry name" value="MFS general substrate transporter like domains"/>
    <property type="match status" value="1"/>
</dbReference>
<evidence type="ECO:0000256" key="4">
    <source>
        <dbReference type="ARBA" id="ARBA00023136"/>
    </source>
</evidence>
<name>A0A9N7RS35_STRHE</name>
<dbReference type="PANTHER" id="PTHR21576:SF11">
    <property type="entry name" value="MAJOR FACILITATOR SUPERFAMILY PROTEIN"/>
    <property type="match status" value="1"/>
</dbReference>
<reference evidence="9" key="1">
    <citation type="submission" date="2019-12" db="EMBL/GenBank/DDBJ databases">
        <authorList>
            <person name="Scholes J."/>
        </authorList>
    </citation>
    <scope>NUCLEOTIDE SEQUENCE</scope>
</reference>
<dbReference type="GO" id="GO:0016020">
    <property type="term" value="C:membrane"/>
    <property type="evidence" value="ECO:0007669"/>
    <property type="project" value="UniProtKB-SubCell"/>
</dbReference>
<evidence type="ECO:0000259" key="8">
    <source>
        <dbReference type="Pfam" id="PF23262"/>
    </source>
</evidence>
<feature type="transmembrane region" description="Helical" evidence="6">
    <location>
        <begin position="73"/>
        <end position="95"/>
    </location>
</feature>
<keyword evidence="4 6" id="KW-0472">Membrane</keyword>
<dbReference type="OrthoDB" id="410267at2759"/>
<gene>
    <name evidence="9" type="ORF">SHERM_08239</name>
</gene>
<dbReference type="AlphaFoldDB" id="A0A9N7RS35"/>
<feature type="signal peptide" evidence="7">
    <location>
        <begin position="1"/>
        <end position="19"/>
    </location>
</feature>
<comment type="similarity">
    <text evidence="5">Belongs to the major facilitator superfamily. Phosphate:H(+) symporter (TC 2.A.1.9) family.</text>
</comment>
<feature type="transmembrane region" description="Helical" evidence="6">
    <location>
        <begin position="102"/>
        <end position="122"/>
    </location>
</feature>
<comment type="subcellular location">
    <subcellularLocation>
        <location evidence="1">Membrane</location>
        <topology evidence="1">Multi-pass membrane protein</topology>
    </subcellularLocation>
</comment>
<evidence type="ECO:0000313" key="10">
    <source>
        <dbReference type="Proteomes" id="UP001153555"/>
    </source>
</evidence>
<keyword evidence="7" id="KW-0732">Signal</keyword>
<organism evidence="9 10">
    <name type="scientific">Striga hermonthica</name>
    <name type="common">Purple witchweed</name>
    <name type="synonym">Buchnera hermonthica</name>
    <dbReference type="NCBI Taxonomy" id="68872"/>
    <lineage>
        <taxon>Eukaryota</taxon>
        <taxon>Viridiplantae</taxon>
        <taxon>Streptophyta</taxon>
        <taxon>Embryophyta</taxon>
        <taxon>Tracheophyta</taxon>
        <taxon>Spermatophyta</taxon>
        <taxon>Magnoliopsida</taxon>
        <taxon>eudicotyledons</taxon>
        <taxon>Gunneridae</taxon>
        <taxon>Pentapetalae</taxon>
        <taxon>asterids</taxon>
        <taxon>lamiids</taxon>
        <taxon>Lamiales</taxon>
        <taxon>Orobanchaceae</taxon>
        <taxon>Buchnereae</taxon>
        <taxon>Striga</taxon>
    </lineage>
</organism>
<comment type="caution">
    <text evidence="9">The sequence shown here is derived from an EMBL/GenBank/DDBJ whole genome shotgun (WGS) entry which is preliminary data.</text>
</comment>
<dbReference type="Proteomes" id="UP001153555">
    <property type="component" value="Unassembled WGS sequence"/>
</dbReference>